<dbReference type="EMBL" id="VSSQ01016896">
    <property type="protein sequence ID" value="MPM58678.1"/>
    <property type="molecule type" value="Genomic_DNA"/>
</dbReference>
<protein>
    <submittedName>
        <fullName evidence="1">Uncharacterized protein</fullName>
    </submittedName>
</protein>
<name>A0A645B0W5_9ZZZZ</name>
<accession>A0A645B0W5</accession>
<organism evidence="1">
    <name type="scientific">bioreactor metagenome</name>
    <dbReference type="NCBI Taxonomy" id="1076179"/>
    <lineage>
        <taxon>unclassified sequences</taxon>
        <taxon>metagenomes</taxon>
        <taxon>ecological metagenomes</taxon>
    </lineage>
</organism>
<sequence length="422" mass="46093">MVRRDLAVVPGARALSRDQAVDQRAQAGIGLGQAVENGRHLGQHALGQVARVGAWVGRRLVRLVQRLGDVQRLLHIQAQLLGTHFLQRAQVERQRRTFAHALGLNRHHLGAVGGAHAVRGLLGDWRLQATAGIVRTTLRRRPACDEGLVGMGQRYLDGPERYGDEARNFAIAIHHQLQRRRLHPAHRQHAGVAGLAPEQGEQSTQVHADQPVGTRAGQGRVVQRQRLRRRLHRAQCLADRRIVERRQPQPLDRPAVAAQLDDLAGDHLAFAVGIGGDHQLAGLTDELLDDLELRGSRSLGLDTPTLRKNGQLLDGPALVLLAVAFGRNRLHQMTDAPGHDDTRAAVAAVAALNGTQHTGDVLALGRLLAQEHAHEASLEMCGSSDGRQLGGARRCRQQGSRLMQTPLCDWQAVRCRSGVHRS</sequence>
<dbReference type="AlphaFoldDB" id="A0A645B0W5"/>
<evidence type="ECO:0000313" key="1">
    <source>
        <dbReference type="EMBL" id="MPM58678.1"/>
    </source>
</evidence>
<gene>
    <name evidence="1" type="ORF">SDC9_105511</name>
</gene>
<reference evidence="1" key="1">
    <citation type="submission" date="2019-08" db="EMBL/GenBank/DDBJ databases">
        <authorList>
            <person name="Kucharzyk K."/>
            <person name="Murdoch R.W."/>
            <person name="Higgins S."/>
            <person name="Loffler F."/>
        </authorList>
    </citation>
    <scope>NUCLEOTIDE SEQUENCE</scope>
</reference>
<proteinExistence type="predicted"/>
<comment type="caution">
    <text evidence="1">The sequence shown here is derived from an EMBL/GenBank/DDBJ whole genome shotgun (WGS) entry which is preliminary data.</text>
</comment>